<comment type="caution">
    <text evidence="1">The sequence shown here is derived from an EMBL/GenBank/DDBJ whole genome shotgun (WGS) entry which is preliminary data.</text>
</comment>
<sequence length="169" mass="19847">AVAIYIQVVDKSIAMKEVLDDEEIITTVQADKNEEELTEQEIENEDEVSDSPVTTAKVCNTIQTIIRYEEQENSESNFTLKKLGFLRKLLKEYKLIYEKSKKQSKITSFFNFQDSCFHDSSPYDSFPHDSYSENLYSQDHSQNSYFQYSYLQDSYPQDWYLHDSLASYS</sequence>
<accession>A0ACA9PRA7</accession>
<gene>
    <name evidence="1" type="ORF">RPERSI_LOCUS11011</name>
</gene>
<reference evidence="1" key="1">
    <citation type="submission" date="2021-06" db="EMBL/GenBank/DDBJ databases">
        <authorList>
            <person name="Kallberg Y."/>
            <person name="Tangrot J."/>
            <person name="Rosling A."/>
        </authorList>
    </citation>
    <scope>NUCLEOTIDE SEQUENCE</scope>
    <source>
        <strain evidence="1">MA461A</strain>
    </source>
</reference>
<dbReference type="EMBL" id="CAJVQC010022321">
    <property type="protein sequence ID" value="CAG8717457.1"/>
    <property type="molecule type" value="Genomic_DNA"/>
</dbReference>
<organism evidence="1 2">
    <name type="scientific">Racocetra persica</name>
    <dbReference type="NCBI Taxonomy" id="160502"/>
    <lineage>
        <taxon>Eukaryota</taxon>
        <taxon>Fungi</taxon>
        <taxon>Fungi incertae sedis</taxon>
        <taxon>Mucoromycota</taxon>
        <taxon>Glomeromycotina</taxon>
        <taxon>Glomeromycetes</taxon>
        <taxon>Diversisporales</taxon>
        <taxon>Gigasporaceae</taxon>
        <taxon>Racocetra</taxon>
    </lineage>
</organism>
<evidence type="ECO:0000313" key="1">
    <source>
        <dbReference type="EMBL" id="CAG8717457.1"/>
    </source>
</evidence>
<dbReference type="Proteomes" id="UP000789920">
    <property type="component" value="Unassembled WGS sequence"/>
</dbReference>
<feature type="non-terminal residue" evidence="1">
    <location>
        <position position="1"/>
    </location>
</feature>
<keyword evidence="2" id="KW-1185">Reference proteome</keyword>
<evidence type="ECO:0000313" key="2">
    <source>
        <dbReference type="Proteomes" id="UP000789920"/>
    </source>
</evidence>
<protein>
    <submittedName>
        <fullName evidence="1">18478_t:CDS:1</fullName>
    </submittedName>
</protein>
<proteinExistence type="predicted"/>
<name>A0ACA9PRA7_9GLOM</name>